<dbReference type="InterPro" id="IPR050204">
    <property type="entry name" value="AraC_XylS_family_regulators"/>
</dbReference>
<accession>A0A4R7V4G2</accession>
<dbReference type="GO" id="GO:0043565">
    <property type="term" value="F:sequence-specific DNA binding"/>
    <property type="evidence" value="ECO:0007669"/>
    <property type="project" value="InterPro"/>
</dbReference>
<evidence type="ECO:0000259" key="4">
    <source>
        <dbReference type="PROSITE" id="PS01124"/>
    </source>
</evidence>
<evidence type="ECO:0000313" key="6">
    <source>
        <dbReference type="Proteomes" id="UP000294927"/>
    </source>
</evidence>
<dbReference type="Pfam" id="PF12833">
    <property type="entry name" value="HTH_18"/>
    <property type="match status" value="1"/>
</dbReference>
<dbReference type="EMBL" id="SOCP01000015">
    <property type="protein sequence ID" value="TDV43562.1"/>
    <property type="molecule type" value="Genomic_DNA"/>
</dbReference>
<dbReference type="Pfam" id="PF14525">
    <property type="entry name" value="AraC_binding_2"/>
    <property type="match status" value="1"/>
</dbReference>
<evidence type="ECO:0000256" key="3">
    <source>
        <dbReference type="ARBA" id="ARBA00023163"/>
    </source>
</evidence>
<keyword evidence="2" id="KW-0238">DNA-binding</keyword>
<dbReference type="InterPro" id="IPR009057">
    <property type="entry name" value="Homeodomain-like_sf"/>
</dbReference>
<dbReference type="RefSeq" id="WP_133906793.1">
    <property type="nucleotide sequence ID" value="NZ_SOCP01000015.1"/>
</dbReference>
<dbReference type="GO" id="GO:0003700">
    <property type="term" value="F:DNA-binding transcription factor activity"/>
    <property type="evidence" value="ECO:0007669"/>
    <property type="project" value="InterPro"/>
</dbReference>
<dbReference type="SUPFAM" id="SSF46689">
    <property type="entry name" value="Homeodomain-like"/>
    <property type="match status" value="1"/>
</dbReference>
<feature type="domain" description="HTH araC/xylS-type" evidence="4">
    <location>
        <begin position="223"/>
        <end position="306"/>
    </location>
</feature>
<protein>
    <submittedName>
        <fullName evidence="5">AraC family transcriptional regulator</fullName>
    </submittedName>
</protein>
<evidence type="ECO:0000313" key="5">
    <source>
        <dbReference type="EMBL" id="TDV43562.1"/>
    </source>
</evidence>
<dbReference type="OrthoDB" id="5464689at2"/>
<proteinExistence type="predicted"/>
<comment type="caution">
    <text evidence="5">The sequence shown here is derived from an EMBL/GenBank/DDBJ whole genome shotgun (WGS) entry which is preliminary data.</text>
</comment>
<dbReference type="PANTHER" id="PTHR46796:SF12">
    <property type="entry name" value="HTH-TYPE DNA-BINDING TRANSCRIPTIONAL ACTIVATOR EUTR"/>
    <property type="match status" value="1"/>
</dbReference>
<gene>
    <name evidence="5" type="ORF">CLV71_11524</name>
</gene>
<keyword evidence="3" id="KW-0804">Transcription</keyword>
<evidence type="ECO:0000256" key="1">
    <source>
        <dbReference type="ARBA" id="ARBA00023015"/>
    </source>
</evidence>
<dbReference type="PROSITE" id="PS01124">
    <property type="entry name" value="HTH_ARAC_FAMILY_2"/>
    <property type="match status" value="1"/>
</dbReference>
<dbReference type="PANTHER" id="PTHR46796">
    <property type="entry name" value="HTH-TYPE TRANSCRIPTIONAL ACTIVATOR RHAS-RELATED"/>
    <property type="match status" value="1"/>
</dbReference>
<reference evidence="5 6" key="1">
    <citation type="submission" date="2019-03" db="EMBL/GenBank/DDBJ databases">
        <title>Genomic Encyclopedia of Archaeal and Bacterial Type Strains, Phase II (KMG-II): from individual species to whole genera.</title>
        <authorList>
            <person name="Goeker M."/>
        </authorList>
    </citation>
    <scope>NUCLEOTIDE SEQUENCE [LARGE SCALE GENOMIC DNA]</scope>
    <source>
        <strain evidence="5 6">DSM 45499</strain>
    </source>
</reference>
<keyword evidence="1" id="KW-0805">Transcription regulation</keyword>
<dbReference type="SMART" id="SM00342">
    <property type="entry name" value="HTH_ARAC"/>
    <property type="match status" value="1"/>
</dbReference>
<dbReference type="Proteomes" id="UP000294927">
    <property type="component" value="Unassembled WGS sequence"/>
</dbReference>
<keyword evidence="6" id="KW-1185">Reference proteome</keyword>
<organism evidence="5 6">
    <name type="scientific">Actinophytocola oryzae</name>
    <dbReference type="NCBI Taxonomy" id="502181"/>
    <lineage>
        <taxon>Bacteria</taxon>
        <taxon>Bacillati</taxon>
        <taxon>Actinomycetota</taxon>
        <taxon>Actinomycetes</taxon>
        <taxon>Pseudonocardiales</taxon>
        <taxon>Pseudonocardiaceae</taxon>
    </lineage>
</organism>
<dbReference type="AlphaFoldDB" id="A0A4R7V4G2"/>
<evidence type="ECO:0000256" key="2">
    <source>
        <dbReference type="ARBA" id="ARBA00023125"/>
    </source>
</evidence>
<sequence>MAVVTRPGPVPELSLRSNDLDETREIATRVLHPHRLTVIGDPTRYGINLHMVSLGVLDLGWLHYDTAVRIESDHPGSYQVNVAAAGRMVATCGDQEVVAGAGLATIYNPDRPAAFTVPAPVLALRISRQALDHELEQLLDRPVRRSPTFALGMDVATGRGARWLALAQSLSGTLSDENAPIRQPMVAAPFAHDVVAGLLLASRHEYSDELAAPVPPVSTPAVRTAQAFIEANAARPLTVVDIARATGVGVRALQHGFQRTLNMSPMRYLREIRLREAHRELRAADSSAADIATRWGFHRPRGAYRT</sequence>
<name>A0A4R7V4G2_9PSEU</name>
<dbReference type="Gene3D" id="1.10.10.60">
    <property type="entry name" value="Homeodomain-like"/>
    <property type="match status" value="1"/>
</dbReference>
<dbReference type="InterPro" id="IPR035418">
    <property type="entry name" value="AraC-bd_2"/>
</dbReference>
<dbReference type="InterPro" id="IPR018060">
    <property type="entry name" value="HTH_AraC"/>
</dbReference>